<evidence type="ECO:0000313" key="8">
    <source>
        <dbReference type="EMBL" id="MFM0591941.1"/>
    </source>
</evidence>
<dbReference type="SUPFAM" id="SSF52540">
    <property type="entry name" value="P-loop containing nucleoside triphosphate hydrolases"/>
    <property type="match status" value="1"/>
</dbReference>
<keyword evidence="3" id="KW-0378">Hydrolase</keyword>
<dbReference type="Proteomes" id="UP001629367">
    <property type="component" value="Unassembled WGS sequence"/>
</dbReference>
<proteinExistence type="predicted"/>
<keyword evidence="9" id="KW-1185">Reference proteome</keyword>
<organism evidence="8 9">
    <name type="scientific">Paraburkholderia dilworthii</name>
    <dbReference type="NCBI Taxonomy" id="948106"/>
    <lineage>
        <taxon>Bacteria</taxon>
        <taxon>Pseudomonadati</taxon>
        <taxon>Pseudomonadota</taxon>
        <taxon>Betaproteobacteria</taxon>
        <taxon>Burkholderiales</taxon>
        <taxon>Burkholderiaceae</taxon>
        <taxon>Paraburkholderia</taxon>
    </lineage>
</organism>
<feature type="coiled-coil region" evidence="6">
    <location>
        <begin position="281"/>
        <end position="308"/>
    </location>
</feature>
<dbReference type="PANTHER" id="PTHR10465">
    <property type="entry name" value="TRANSMEMBRANE GTPASE FZO1"/>
    <property type="match status" value="1"/>
</dbReference>
<evidence type="ECO:0000256" key="2">
    <source>
        <dbReference type="ARBA" id="ARBA00022741"/>
    </source>
</evidence>
<evidence type="ECO:0000259" key="7">
    <source>
        <dbReference type="Pfam" id="PF00350"/>
    </source>
</evidence>
<evidence type="ECO:0000256" key="3">
    <source>
        <dbReference type="ARBA" id="ARBA00022801"/>
    </source>
</evidence>
<keyword evidence="4" id="KW-0342">GTP-binding</keyword>
<keyword evidence="2" id="KW-0547">Nucleotide-binding</keyword>
<dbReference type="InterPro" id="IPR045063">
    <property type="entry name" value="Dynamin_N"/>
</dbReference>
<protein>
    <submittedName>
        <fullName evidence="8">Dynamin family protein</fullName>
    </submittedName>
</protein>
<name>A0ABW9CZ75_9BURK</name>
<keyword evidence="5" id="KW-0472">Membrane</keyword>
<evidence type="ECO:0000256" key="5">
    <source>
        <dbReference type="ARBA" id="ARBA00023136"/>
    </source>
</evidence>
<feature type="domain" description="Dynamin N-terminal" evidence="7">
    <location>
        <begin position="29"/>
        <end position="195"/>
    </location>
</feature>
<dbReference type="InterPro" id="IPR027417">
    <property type="entry name" value="P-loop_NTPase"/>
</dbReference>
<evidence type="ECO:0000313" key="9">
    <source>
        <dbReference type="Proteomes" id="UP001629367"/>
    </source>
</evidence>
<dbReference type="Pfam" id="PF00350">
    <property type="entry name" value="Dynamin_N"/>
    <property type="match status" value="1"/>
</dbReference>
<accession>A0ABW9CZ75</accession>
<evidence type="ECO:0000256" key="4">
    <source>
        <dbReference type="ARBA" id="ARBA00023134"/>
    </source>
</evidence>
<dbReference type="InterPro" id="IPR027094">
    <property type="entry name" value="Mitofusin_fam"/>
</dbReference>
<dbReference type="PANTHER" id="PTHR10465:SF0">
    <property type="entry name" value="SARCALUMENIN"/>
    <property type="match status" value="1"/>
</dbReference>
<reference evidence="8 9" key="1">
    <citation type="journal article" date="2024" name="Chem. Sci.">
        <title>Discovery of megapolipeptins by genome mining of a Burkholderiales bacteria collection.</title>
        <authorList>
            <person name="Paulo B.S."/>
            <person name="Recchia M.J.J."/>
            <person name="Lee S."/>
            <person name="Fergusson C.H."/>
            <person name="Romanowski S.B."/>
            <person name="Hernandez A."/>
            <person name="Krull N."/>
            <person name="Liu D.Y."/>
            <person name="Cavanagh H."/>
            <person name="Bos A."/>
            <person name="Gray C.A."/>
            <person name="Murphy B.T."/>
            <person name="Linington R.G."/>
            <person name="Eustaquio A.S."/>
        </authorList>
    </citation>
    <scope>NUCLEOTIDE SEQUENCE [LARGE SCALE GENOMIC DNA]</scope>
    <source>
        <strain evidence="8 9">RL17-335-BIF-A</strain>
    </source>
</reference>
<dbReference type="RefSeq" id="WP_408208840.1">
    <property type="nucleotide sequence ID" value="NZ_JAQQBZ010000001.1"/>
</dbReference>
<comment type="subcellular location">
    <subcellularLocation>
        <location evidence="1">Membrane</location>
    </subcellularLocation>
</comment>
<sequence length="334" mass="37295">MNKSAQERARKLGKRKIASSTKDLFEVLVAAPMSAGKSSFINALIGDELLHVANEATTACLTRVEHRKGARSFRGACYLDSGDVLATQRDASAELLRDWNSDGRVKRIDLKGSFNVAPRPASGLVFYDTPGPNNSQNERHGQLMRDAVQQIPFKALCYVLNAGQLGTLDDRACLDLLRDGQADDPAHETYFVLNKIDLLDPENGEDIGDHVGRAHQYLSEAGFHDPIVIPTIADAALYARKALNRSDMTRLQQSKLRRTLDEFSDRKRSLIHVSIAPDAVKKRLFRELDSLEQRSDALASDKKLAEENELQQLITYSGLRTVEMLIQRQRRLAE</sequence>
<comment type="caution">
    <text evidence="8">The sequence shown here is derived from an EMBL/GenBank/DDBJ whole genome shotgun (WGS) entry which is preliminary data.</text>
</comment>
<gene>
    <name evidence="8" type="ORF">PQQ68_02855</name>
</gene>
<evidence type="ECO:0000256" key="6">
    <source>
        <dbReference type="SAM" id="Coils"/>
    </source>
</evidence>
<dbReference type="Gene3D" id="3.40.50.300">
    <property type="entry name" value="P-loop containing nucleotide triphosphate hydrolases"/>
    <property type="match status" value="1"/>
</dbReference>
<dbReference type="EMBL" id="JAQQBZ010000001">
    <property type="protein sequence ID" value="MFM0591941.1"/>
    <property type="molecule type" value="Genomic_DNA"/>
</dbReference>
<evidence type="ECO:0000256" key="1">
    <source>
        <dbReference type="ARBA" id="ARBA00004370"/>
    </source>
</evidence>
<keyword evidence="6" id="KW-0175">Coiled coil</keyword>